<keyword evidence="2" id="KW-1185">Reference proteome</keyword>
<dbReference type="EMBL" id="CP007142">
    <property type="protein sequence ID" value="AJQ94878.1"/>
    <property type="molecule type" value="Genomic_DNA"/>
</dbReference>
<sequence>METDRIKKLKAELNKVMSWRNAFAHGKLVHEHNGGFILEYYSGGSKDLLLDNRFFDKAEETIRYCVRECDSLILSRLIKR</sequence>
<dbReference type="AlphaFoldDB" id="A0A0C5VNC2"/>
<evidence type="ECO:0000313" key="1">
    <source>
        <dbReference type="EMBL" id="AJQ94878.1"/>
    </source>
</evidence>
<organism evidence="1 2">
    <name type="scientific">Gynuella sunshinyii YC6258</name>
    <dbReference type="NCBI Taxonomy" id="1445510"/>
    <lineage>
        <taxon>Bacteria</taxon>
        <taxon>Pseudomonadati</taxon>
        <taxon>Pseudomonadota</taxon>
        <taxon>Gammaproteobacteria</taxon>
        <taxon>Oceanospirillales</taxon>
        <taxon>Saccharospirillaceae</taxon>
        <taxon>Gynuella</taxon>
    </lineage>
</organism>
<reference evidence="1 2" key="1">
    <citation type="submission" date="2014-01" db="EMBL/GenBank/DDBJ databases">
        <title>Full genme sequencing of cellulolytic bacterium Gynuella sunshinyii YC6258T gen. nov., sp. nov.</title>
        <authorList>
            <person name="Khan H."/>
            <person name="Chung E.J."/>
            <person name="Chung Y.R."/>
        </authorList>
    </citation>
    <scope>NUCLEOTIDE SEQUENCE [LARGE SCALE GENOMIC DNA]</scope>
    <source>
        <strain evidence="1 2">YC6258</strain>
    </source>
</reference>
<name>A0A0C5VNC2_9GAMM</name>
<evidence type="ECO:0008006" key="3">
    <source>
        <dbReference type="Google" id="ProtNLM"/>
    </source>
</evidence>
<accession>A0A0C5VNC2</accession>
<gene>
    <name evidence="1" type="ORF">YC6258_02840</name>
</gene>
<protein>
    <recommendedName>
        <fullName evidence="3">MAE-28990/MAE-18760-like HEPN domain-containing protein</fullName>
    </recommendedName>
</protein>
<dbReference type="STRING" id="1445510.YC6258_02840"/>
<dbReference type="KEGG" id="gsn:YC6258_02840"/>
<dbReference type="Proteomes" id="UP000032266">
    <property type="component" value="Chromosome"/>
</dbReference>
<dbReference type="HOGENOM" id="CLU_2584817_0_0_6"/>
<proteinExistence type="predicted"/>
<evidence type="ECO:0000313" key="2">
    <source>
        <dbReference type="Proteomes" id="UP000032266"/>
    </source>
</evidence>